<evidence type="ECO:0000259" key="1">
    <source>
        <dbReference type="Pfam" id="PF07727"/>
    </source>
</evidence>
<dbReference type="Pfam" id="PF07727">
    <property type="entry name" value="RVT_2"/>
    <property type="match status" value="1"/>
</dbReference>
<accession>A0A7I8LD44</accession>
<dbReference type="EMBL" id="LR746276">
    <property type="protein sequence ID" value="CAA7407215.1"/>
    <property type="molecule type" value="Genomic_DNA"/>
</dbReference>
<gene>
    <name evidence="2" type="ORF">SI8410_13017893</name>
</gene>
<evidence type="ECO:0000313" key="2">
    <source>
        <dbReference type="EMBL" id="CAA7407215.1"/>
    </source>
</evidence>
<dbReference type="Proteomes" id="UP000663760">
    <property type="component" value="Chromosome 13"/>
</dbReference>
<organism evidence="2 3">
    <name type="scientific">Spirodela intermedia</name>
    <name type="common">Intermediate duckweed</name>
    <dbReference type="NCBI Taxonomy" id="51605"/>
    <lineage>
        <taxon>Eukaryota</taxon>
        <taxon>Viridiplantae</taxon>
        <taxon>Streptophyta</taxon>
        <taxon>Embryophyta</taxon>
        <taxon>Tracheophyta</taxon>
        <taxon>Spermatophyta</taxon>
        <taxon>Magnoliopsida</taxon>
        <taxon>Liliopsida</taxon>
        <taxon>Araceae</taxon>
        <taxon>Lemnoideae</taxon>
        <taxon>Spirodela</taxon>
    </lineage>
</organism>
<reference evidence="2" key="1">
    <citation type="submission" date="2020-02" db="EMBL/GenBank/DDBJ databases">
        <authorList>
            <person name="Scholz U."/>
            <person name="Mascher M."/>
            <person name="Fiebig A."/>
        </authorList>
    </citation>
    <scope>NUCLEOTIDE SEQUENCE</scope>
</reference>
<name>A0A7I8LD44_SPIIN</name>
<dbReference type="InterPro" id="IPR013103">
    <property type="entry name" value="RVT_2"/>
</dbReference>
<feature type="domain" description="Reverse transcriptase Ty1/copia-type" evidence="1">
    <location>
        <begin position="19"/>
        <end position="81"/>
    </location>
</feature>
<dbReference type="AlphaFoldDB" id="A0A7I8LD44"/>
<sequence>MGLSKFHEHDILNYISALSHLIIEVHVDDLLVMGKNDSDISKFKDQMMNFFHMSDFGQLCSYLGIEVAQGGVRITLGTIDYGLVYEKGQAEAKLVSYSDSDFAGDVED</sequence>
<dbReference type="SUPFAM" id="SSF56672">
    <property type="entry name" value="DNA/RNA polymerases"/>
    <property type="match status" value="1"/>
</dbReference>
<evidence type="ECO:0000313" key="3">
    <source>
        <dbReference type="Proteomes" id="UP000663760"/>
    </source>
</evidence>
<dbReference type="InterPro" id="IPR043502">
    <property type="entry name" value="DNA/RNA_pol_sf"/>
</dbReference>
<protein>
    <recommendedName>
        <fullName evidence="1">Reverse transcriptase Ty1/copia-type domain-containing protein</fullName>
    </recommendedName>
</protein>
<keyword evidence="3" id="KW-1185">Reference proteome</keyword>
<dbReference type="OrthoDB" id="1932046at2759"/>
<proteinExistence type="predicted"/>